<keyword evidence="1" id="KW-0560">Oxidoreductase</keyword>
<comment type="caution">
    <text evidence="1">The sequence shown here is derived from an EMBL/GenBank/DDBJ whole genome shotgun (WGS) entry which is preliminary data.</text>
</comment>
<dbReference type="OrthoDB" id="9810734at2"/>
<evidence type="ECO:0000313" key="1">
    <source>
        <dbReference type="EMBL" id="KTD56963.1"/>
    </source>
</evidence>
<sequence>MTKKTAIVVGGTRGLGLGFVGKYLELGYKVIATHRATSDLTDLINYQEQYGENLVLSELDLTNPAQIQNFTTHLSEEKIDLLILNAGTTGNDNVRLLEALPLNPETFWSEYQLCKQVYLEGPLQLILGLNDKLKNENACIVYLTSPHALGTKVVGLDAFAMTKAAGQIMIYSRCKEMVQNWADTFSDDPEKLAQAPGAFAISPGWVKTDMGGKNARLTVNESVSKMVTVINQVIADKKFNAIYSYTGALMNPGAYTSSDALTRVIAEADSQKVKIGVMSNFSLFSRKEKPETQQPSDPLNQLQN</sequence>
<dbReference type="Gene3D" id="3.40.50.720">
    <property type="entry name" value="NAD(P)-binding Rossmann-like Domain"/>
    <property type="match status" value="1"/>
</dbReference>
<organism evidence="1 2">
    <name type="scientific">Legionella santicrucis</name>
    <dbReference type="NCBI Taxonomy" id="45074"/>
    <lineage>
        <taxon>Bacteria</taxon>
        <taxon>Pseudomonadati</taxon>
        <taxon>Pseudomonadota</taxon>
        <taxon>Gammaproteobacteria</taxon>
        <taxon>Legionellales</taxon>
        <taxon>Legionellaceae</taxon>
        <taxon>Legionella</taxon>
    </lineage>
</organism>
<dbReference type="Proteomes" id="UP000054703">
    <property type="component" value="Unassembled WGS sequence"/>
</dbReference>
<protein>
    <submittedName>
        <fullName evidence="1">Oxidoreductase</fullName>
        <ecNumber evidence="1">1.1.1.184</ecNumber>
    </submittedName>
</protein>
<dbReference type="STRING" id="45074.Lsan_2585"/>
<dbReference type="PANTHER" id="PTHR45458:SF1">
    <property type="entry name" value="SHORT CHAIN DEHYDROGENASE"/>
    <property type="match status" value="1"/>
</dbReference>
<dbReference type="InterPro" id="IPR002347">
    <property type="entry name" value="SDR_fam"/>
</dbReference>
<dbReference type="AlphaFoldDB" id="A0A0W0YK50"/>
<proteinExistence type="predicted"/>
<dbReference type="PATRIC" id="fig|45074.5.peg.2783"/>
<evidence type="ECO:0000313" key="2">
    <source>
        <dbReference type="Proteomes" id="UP000054703"/>
    </source>
</evidence>
<dbReference type="PRINTS" id="PR00081">
    <property type="entry name" value="GDHRDH"/>
</dbReference>
<dbReference type="Pfam" id="PF00106">
    <property type="entry name" value="adh_short"/>
    <property type="match status" value="1"/>
</dbReference>
<dbReference type="SUPFAM" id="SSF51735">
    <property type="entry name" value="NAD(P)-binding Rossmann-fold domains"/>
    <property type="match status" value="1"/>
</dbReference>
<dbReference type="EC" id="1.1.1.184" evidence="1"/>
<name>A0A0W0YK50_9GAMM</name>
<keyword evidence="2" id="KW-1185">Reference proteome</keyword>
<accession>A0A0W0YK50</accession>
<gene>
    <name evidence="1" type="ORF">Lsan_2585</name>
</gene>
<dbReference type="PANTHER" id="PTHR45458">
    <property type="entry name" value="SHORT-CHAIN DEHYDROGENASE/REDUCTASE SDR"/>
    <property type="match status" value="1"/>
</dbReference>
<dbReference type="GO" id="GO:0004090">
    <property type="term" value="F:carbonyl reductase (NADPH) activity"/>
    <property type="evidence" value="ECO:0007669"/>
    <property type="project" value="UniProtKB-EC"/>
</dbReference>
<reference evidence="1 2" key="1">
    <citation type="submission" date="2015-11" db="EMBL/GenBank/DDBJ databases">
        <title>Genomic analysis of 38 Legionella species identifies large and diverse effector repertoires.</title>
        <authorList>
            <person name="Burstein D."/>
            <person name="Amaro F."/>
            <person name="Zusman T."/>
            <person name="Lifshitz Z."/>
            <person name="Cohen O."/>
            <person name="Gilbert J.A."/>
            <person name="Pupko T."/>
            <person name="Shuman H.A."/>
            <person name="Segal G."/>
        </authorList>
    </citation>
    <scope>NUCLEOTIDE SEQUENCE [LARGE SCALE GENOMIC DNA]</scope>
    <source>
        <strain evidence="1 2">SC-63-C7</strain>
    </source>
</reference>
<dbReference type="RefSeq" id="WP_058514657.1">
    <property type="nucleotide sequence ID" value="NZ_CAAAIH010000032.1"/>
</dbReference>
<dbReference type="EMBL" id="LNYU01000078">
    <property type="protein sequence ID" value="KTD56963.1"/>
    <property type="molecule type" value="Genomic_DNA"/>
</dbReference>
<dbReference type="InterPro" id="IPR052184">
    <property type="entry name" value="SDR_enzymes"/>
</dbReference>
<dbReference type="InterPro" id="IPR036291">
    <property type="entry name" value="NAD(P)-bd_dom_sf"/>
</dbReference>